<accession>A0A316BRK4</accession>
<dbReference type="Proteomes" id="UP000245396">
    <property type="component" value="Unassembled WGS sequence"/>
</dbReference>
<sequence>MNQAETLTYSTSSHSYLRRAKTNLVQPEPRFMFYAALELRGCVEARQDEYLEAQVRYRQSLPRSWQVGKKAKELDRIFSQDKISKITIAPAMVPSLTVYHIPVGKHLVNCVDRLGNYLHAVQFQRMNDPWWMDFKALLLETYRAAWIVCQGSLLCPPFISSGGKTSVTIEVDQNQERQVDWRAYGKPGDMVDVHVDYPNSPPLEWVCDL</sequence>
<proteinExistence type="predicted"/>
<evidence type="ECO:0000313" key="2">
    <source>
        <dbReference type="Proteomes" id="UP000245396"/>
    </source>
</evidence>
<name>A0A316BRK4_PSESE</name>
<reference evidence="1 2" key="1">
    <citation type="submission" date="2018-05" db="EMBL/GenBank/DDBJ databases">
        <title>Genomic Encyclopedia of Type Strains, Phase IV (KMG-IV): sequencing the most valuable type-strain genomes for metagenomic binning, comparative biology and taxonomic classification.</title>
        <authorList>
            <person name="Goeker M."/>
        </authorList>
    </citation>
    <scope>NUCLEOTIDE SEQUENCE [LARGE SCALE GENOMIC DNA]</scope>
    <source>
        <strain evidence="1 2">DSM 6986</strain>
    </source>
</reference>
<dbReference type="AlphaFoldDB" id="A0A316BRK4"/>
<comment type="caution">
    <text evidence="1">The sequence shown here is derived from an EMBL/GenBank/DDBJ whole genome shotgun (WGS) entry which is preliminary data.</text>
</comment>
<gene>
    <name evidence="1" type="ORF">C7441_11968</name>
</gene>
<dbReference type="EMBL" id="QGGG01000019">
    <property type="protein sequence ID" value="PWJ76380.1"/>
    <property type="molecule type" value="Genomic_DNA"/>
</dbReference>
<organism evidence="1 2">
    <name type="scientific">Pseudaminobacter salicylatoxidans</name>
    <dbReference type="NCBI Taxonomy" id="93369"/>
    <lineage>
        <taxon>Bacteria</taxon>
        <taxon>Pseudomonadati</taxon>
        <taxon>Pseudomonadota</taxon>
        <taxon>Alphaproteobacteria</taxon>
        <taxon>Hyphomicrobiales</taxon>
        <taxon>Phyllobacteriaceae</taxon>
        <taxon>Pseudaminobacter</taxon>
    </lineage>
</organism>
<keyword evidence="2" id="KW-1185">Reference proteome</keyword>
<evidence type="ECO:0000313" key="1">
    <source>
        <dbReference type="EMBL" id="PWJ76380.1"/>
    </source>
</evidence>
<protein>
    <submittedName>
        <fullName evidence="1">Uncharacterized protein</fullName>
    </submittedName>
</protein>